<gene>
    <name evidence="2" type="ORF">PT85_13925</name>
</gene>
<evidence type="ECO:0008006" key="4">
    <source>
        <dbReference type="Google" id="ProtNLM"/>
    </source>
</evidence>
<dbReference type="STRING" id="706570.PT85_13925"/>
<organism evidence="2 3">
    <name type="scientific">Pseudomonas flexibilis</name>
    <dbReference type="NCBI Taxonomy" id="706570"/>
    <lineage>
        <taxon>Bacteria</taxon>
        <taxon>Pseudomonadati</taxon>
        <taxon>Pseudomonadota</taxon>
        <taxon>Gammaproteobacteria</taxon>
        <taxon>Pseudomonadales</taxon>
        <taxon>Pseudomonadaceae</taxon>
        <taxon>Pseudomonas</taxon>
    </lineage>
</organism>
<comment type="caution">
    <text evidence="2">The sequence shown here is derived from an EMBL/GenBank/DDBJ whole genome shotgun (WGS) entry which is preliminary data.</text>
</comment>
<name>A0A0B3BNU5_9PSED</name>
<feature type="signal peptide" evidence="1">
    <location>
        <begin position="1"/>
        <end position="27"/>
    </location>
</feature>
<evidence type="ECO:0000313" key="2">
    <source>
        <dbReference type="EMBL" id="KHO64310.1"/>
    </source>
</evidence>
<dbReference type="RefSeq" id="WP_039606984.1">
    <property type="nucleotide sequence ID" value="NZ_FMUP01000003.1"/>
</dbReference>
<keyword evidence="3" id="KW-1185">Reference proteome</keyword>
<dbReference type="NCBIfam" id="TIGR03765">
    <property type="entry name" value="ICE_PFL_4695"/>
    <property type="match status" value="1"/>
</dbReference>
<feature type="chain" id="PRO_5002098383" description="Integrating conjugative element protein" evidence="1">
    <location>
        <begin position="28"/>
        <end position="180"/>
    </location>
</feature>
<dbReference type="InterPro" id="IPR021300">
    <property type="entry name" value="Integr_conj_element_PFL4695"/>
</dbReference>
<dbReference type="OrthoDB" id="8560395at2"/>
<dbReference type="Proteomes" id="UP000030980">
    <property type="component" value="Unassembled WGS sequence"/>
</dbReference>
<protein>
    <recommendedName>
        <fullName evidence="4">Integrating conjugative element protein</fullName>
    </recommendedName>
</protein>
<keyword evidence="1" id="KW-0732">Signal</keyword>
<evidence type="ECO:0000256" key="1">
    <source>
        <dbReference type="SAM" id="SignalP"/>
    </source>
</evidence>
<dbReference type="AlphaFoldDB" id="A0A0B3BNU5"/>
<accession>A0A0B3BNU5</accession>
<reference evidence="2 3" key="1">
    <citation type="submission" date="2014-11" db="EMBL/GenBank/DDBJ databases">
        <title>Genome sequence of Pseudomonas tuomuerensis JCM 14085.</title>
        <authorList>
            <person name="Shin S.-K."/>
            <person name="Yi H."/>
        </authorList>
    </citation>
    <scope>NUCLEOTIDE SEQUENCE [LARGE SCALE GENOMIC DNA]</scope>
    <source>
        <strain evidence="2 3">JCM 14085</strain>
    </source>
</reference>
<dbReference type="EMBL" id="JTAK01000005">
    <property type="protein sequence ID" value="KHO64310.1"/>
    <property type="molecule type" value="Genomic_DNA"/>
</dbReference>
<dbReference type="Pfam" id="PF11072">
    <property type="entry name" value="DUF2859"/>
    <property type="match status" value="1"/>
</dbReference>
<sequence>MKRTHLRTVAPALPGLLALATPSMLPAAPPPLIVVEDLGGAPAQPYYQALGLTPRDAAVLPRAQPERKRPFTEADLLPVRSTHLTPGLVAPRVLRAPGLLPVFLIGDDVRSRDWLRQRLNQLRDLDAIGLVVQVETPQALAALRALAPGLTLAPVSGDELAQRLSVRHYPVLITATAIEQ</sequence>
<proteinExistence type="predicted"/>
<evidence type="ECO:0000313" key="3">
    <source>
        <dbReference type="Proteomes" id="UP000030980"/>
    </source>
</evidence>